<dbReference type="Gramene" id="TraesCS4D02G228700.4">
    <property type="protein sequence ID" value="TraesCS4D02G228700.4"/>
    <property type="gene ID" value="TraesCS4D02G228700"/>
</dbReference>
<dbReference type="Gramene" id="TraesNOR4D03G02535460.2">
    <property type="protein sequence ID" value="TraesNOR4D03G02535460.2"/>
    <property type="gene ID" value="TraesNOR4D03G02535460"/>
</dbReference>
<name>A0A3B6JJH8_WHEAT</name>
<dbReference type="Gramene" id="TraesJAG4D03G02515550.1">
    <property type="protein sequence ID" value="TraesJAG4D03G02515550.1"/>
    <property type="gene ID" value="TraesJAG4D03G02515550"/>
</dbReference>
<evidence type="ECO:0000256" key="7">
    <source>
        <dbReference type="ARBA" id="ARBA00023306"/>
    </source>
</evidence>
<evidence type="ECO:0000256" key="4">
    <source>
        <dbReference type="ARBA" id="ARBA00022763"/>
    </source>
</evidence>
<dbReference type="Gramene" id="TraesJUL4D03G02537220.1">
    <property type="protein sequence ID" value="TraesJUL4D03G02537220.1"/>
    <property type="gene ID" value="TraesJUL4D03G02537220"/>
</dbReference>
<evidence type="ECO:0000256" key="5">
    <source>
        <dbReference type="ARBA" id="ARBA00022840"/>
    </source>
</evidence>
<evidence type="ECO:0000313" key="9">
    <source>
        <dbReference type="EnsemblPlants" id="TraesCS4D02G228700.4"/>
    </source>
</evidence>
<keyword evidence="4" id="KW-0227">DNA damage</keyword>
<dbReference type="SMR" id="A0A3B6JJH8"/>
<feature type="region of interest" description="Disordered" evidence="8">
    <location>
        <begin position="589"/>
        <end position="631"/>
    </location>
</feature>
<dbReference type="Gramene" id="TraesSTA4D03G02513270.1">
    <property type="protein sequence ID" value="TraesSTA4D03G02513270.1"/>
    <property type="gene ID" value="TraesSTA4D03G02513270"/>
</dbReference>
<dbReference type="RefSeq" id="XP_044375907.1">
    <property type="nucleotide sequence ID" value="XM_044519972.1"/>
</dbReference>
<evidence type="ECO:0000256" key="8">
    <source>
        <dbReference type="SAM" id="MobiDB-lite"/>
    </source>
</evidence>
<comment type="similarity">
    <text evidence="2">Belongs to the rad17/RAD24 family.</text>
</comment>
<feature type="compositionally biased region" description="Low complexity" evidence="8">
    <location>
        <begin position="36"/>
        <end position="49"/>
    </location>
</feature>
<dbReference type="STRING" id="4565.A0A3B6JJH8"/>
<dbReference type="GO" id="GO:0005524">
    <property type="term" value="F:ATP binding"/>
    <property type="evidence" value="ECO:0007669"/>
    <property type="project" value="UniProtKB-KW"/>
</dbReference>
<protein>
    <recommendedName>
        <fullName evidence="11">AAA+ ATPase domain-containing protein</fullName>
    </recommendedName>
</protein>
<evidence type="ECO:0000256" key="2">
    <source>
        <dbReference type="ARBA" id="ARBA00006168"/>
    </source>
</evidence>
<dbReference type="InterPro" id="IPR027417">
    <property type="entry name" value="P-loop_NTPase"/>
</dbReference>
<dbReference type="GO" id="GO:0003682">
    <property type="term" value="F:chromatin binding"/>
    <property type="evidence" value="ECO:0000318"/>
    <property type="project" value="GO_Central"/>
</dbReference>
<evidence type="ECO:0008006" key="11">
    <source>
        <dbReference type="Google" id="ProtNLM"/>
    </source>
</evidence>
<dbReference type="PANTHER" id="PTHR12172:SF0">
    <property type="entry name" value="CELL CYCLE CHECKPOINT PROTEIN RAD17"/>
    <property type="match status" value="1"/>
</dbReference>
<feature type="compositionally biased region" description="Basic residues" evidence="8">
    <location>
        <begin position="50"/>
        <end position="67"/>
    </location>
</feature>
<dbReference type="KEGG" id="taes:123098096"/>
<dbReference type="Gramene" id="TraesLAC4D03G02471530.1">
    <property type="protein sequence ID" value="TraesLAC4D03G02471530.1"/>
    <property type="gene ID" value="TraesLAC4D03G02471530"/>
</dbReference>
<proteinExistence type="inferred from homology"/>
<dbReference type="FunFam" id="3.40.50.300:FF:001661">
    <property type="entry name" value="RAD17 checkpoint clamp loader component"/>
    <property type="match status" value="1"/>
</dbReference>
<reference evidence="9" key="2">
    <citation type="submission" date="2018-10" db="UniProtKB">
        <authorList>
            <consortium name="EnsemblPlants"/>
        </authorList>
    </citation>
    <scope>IDENTIFICATION</scope>
</reference>
<reference evidence="9" key="1">
    <citation type="submission" date="2018-08" db="EMBL/GenBank/DDBJ databases">
        <authorList>
            <person name="Rossello M."/>
        </authorList>
    </citation>
    <scope>NUCLEOTIDE SEQUENCE [LARGE SCALE GENOMIC DNA]</scope>
    <source>
        <strain evidence="9">cv. Chinese Spring</strain>
    </source>
</reference>
<dbReference type="InterPro" id="IPR004582">
    <property type="entry name" value="Checkpoint_prot_Rad17_Rad24"/>
</dbReference>
<gene>
    <name evidence="9" type="primary">LOC123098096</name>
</gene>
<dbReference type="OrthoDB" id="10265971at2759"/>
<feature type="compositionally biased region" description="Acidic residues" evidence="8">
    <location>
        <begin position="619"/>
        <end position="631"/>
    </location>
</feature>
<dbReference type="Proteomes" id="UP000019116">
    <property type="component" value="Chromosome 4D"/>
</dbReference>
<keyword evidence="7" id="KW-0131">Cell cycle</keyword>
<evidence type="ECO:0000256" key="6">
    <source>
        <dbReference type="ARBA" id="ARBA00023242"/>
    </source>
</evidence>
<dbReference type="Gramene" id="TraesCS4D03G0553300.2">
    <property type="protein sequence ID" value="TraesCS4D03G0553300.2.CDS"/>
    <property type="gene ID" value="TraesCS4D03G0553300"/>
</dbReference>
<dbReference type="Gramene" id="TraesMAC4D03G02516050.1">
    <property type="protein sequence ID" value="TraesMAC4D03G02516050.1"/>
    <property type="gene ID" value="TraesMAC4D03G02516050"/>
</dbReference>
<dbReference type="Gramene" id="TraesKAR4D01G0277840.2">
    <property type="protein sequence ID" value="cds.TraesKAR4D01G0277840.2"/>
    <property type="gene ID" value="TraesKAR4D01G0277840"/>
</dbReference>
<dbReference type="SUPFAM" id="SSF52540">
    <property type="entry name" value="P-loop containing nucleoside triphosphate hydrolases"/>
    <property type="match status" value="1"/>
</dbReference>
<organism evidence="9">
    <name type="scientific">Triticum aestivum</name>
    <name type="common">Wheat</name>
    <dbReference type="NCBI Taxonomy" id="4565"/>
    <lineage>
        <taxon>Eukaryota</taxon>
        <taxon>Viridiplantae</taxon>
        <taxon>Streptophyta</taxon>
        <taxon>Embryophyta</taxon>
        <taxon>Tracheophyta</taxon>
        <taxon>Spermatophyta</taxon>
        <taxon>Magnoliopsida</taxon>
        <taxon>Liliopsida</taxon>
        <taxon>Poales</taxon>
        <taxon>Poaceae</taxon>
        <taxon>BOP clade</taxon>
        <taxon>Pooideae</taxon>
        <taxon>Triticodae</taxon>
        <taxon>Triticeae</taxon>
        <taxon>Triticinae</taxon>
        <taxon>Triticum</taxon>
    </lineage>
</organism>
<dbReference type="GeneID" id="123098096"/>
<keyword evidence="5" id="KW-0067">ATP-binding</keyword>
<dbReference type="CDD" id="cd18140">
    <property type="entry name" value="HLD_clamp_RFC"/>
    <property type="match status" value="1"/>
</dbReference>
<dbReference type="Gene3D" id="3.40.50.300">
    <property type="entry name" value="P-loop containing nucleotide triphosphate hydrolases"/>
    <property type="match status" value="1"/>
</dbReference>
<dbReference type="Gene3D" id="1.10.8.60">
    <property type="match status" value="1"/>
</dbReference>
<evidence type="ECO:0000256" key="3">
    <source>
        <dbReference type="ARBA" id="ARBA00022741"/>
    </source>
</evidence>
<dbReference type="AlphaFoldDB" id="A0A3B6JJH8"/>
<dbReference type="GO" id="GO:0033314">
    <property type="term" value="P:mitotic DNA replication checkpoint signaling"/>
    <property type="evidence" value="ECO:0000318"/>
    <property type="project" value="GO_Central"/>
</dbReference>
<dbReference type="InterPro" id="IPR047854">
    <property type="entry name" value="RFC_lid"/>
</dbReference>
<keyword evidence="10" id="KW-1185">Reference proteome</keyword>
<feature type="region of interest" description="Disordered" evidence="8">
    <location>
        <begin position="1"/>
        <end position="71"/>
    </location>
</feature>
<evidence type="ECO:0000313" key="10">
    <source>
        <dbReference type="Proteomes" id="UP000019116"/>
    </source>
</evidence>
<accession>A0A3B6JJH8</accession>
<keyword evidence="6" id="KW-0539">Nucleus</keyword>
<comment type="subcellular location">
    <subcellularLocation>
        <location evidence="1">Nucleus</location>
    </subcellularLocation>
</comment>
<dbReference type="Pfam" id="PF03215">
    <property type="entry name" value="Rad17"/>
    <property type="match status" value="1"/>
</dbReference>
<sequence>MGKRPPLVVLSSSSDDDGGGGRCTASRGPSTRRTRTPATAPPAKQAPSSSRKKPRRGSSGGRGRRRASGIALSGSLKDEFDMLTEDFSECLNDLGVSGSMRQMEELWIDKYKPLSSGELAVHKKKVEDVKNWLEEKLKAPKGTFGGRSLVLTGQAGVGKSATVKAIAAEIGADLCEWTTPVPTLWAELVHANSELEYVSKLEEFENFVNKIRKYSLLSPTSIGSQRKLIIILIDDIPVTSGKASFARLGKCLTGLIQSTQIPTVISLTHHHKNEANDTATWNTEELESLLQGAGAHKIVFNPVTVSSIKKILLRICKQESSGTTEELVHQIATSCGGDIRHAIMSLQYYCLNPRRLDSALAISASLSELKGHATLAPAQDCYGLGSVIHSPCGRDETLTLFHALGKFLHNKRETHGDVNIDLDSFSFKEQLRRNPLKMDVPEMILSQAHGKVRTVADFLHENVVDFIDDDAVDDAWVVMSYLSEADCLLAGSPIASARWTVNESNESENMSQLIAASVAARGVLFGNAHPSPSRWHTIRSPKVWQIERTFRSTKGLILKERFDPSSTSGSRNFSDVVTDFRPFERWISPHNDMTRNNPSRHDVAGGPNSIDMLDAEGNNSEEEEEDEIEEW</sequence>
<dbReference type="Gramene" id="TraesLDM4D03G02520540.1">
    <property type="protein sequence ID" value="TraesLDM4D03G02520540.1"/>
    <property type="gene ID" value="TraesLDM4D03G02520540"/>
</dbReference>
<dbReference type="Gramene" id="TraesARI4D03G02557320.2">
    <property type="protein sequence ID" value="TraesARI4D03G02557320.2"/>
    <property type="gene ID" value="TraesARI4D03G02557320"/>
</dbReference>
<dbReference type="EnsemblPlants" id="TraesCS4D02G228700.4">
    <property type="protein sequence ID" value="TraesCS4D02G228700.4"/>
    <property type="gene ID" value="TraesCS4D02G228700"/>
</dbReference>
<dbReference type="GO" id="GO:0005634">
    <property type="term" value="C:nucleus"/>
    <property type="evidence" value="ECO:0007669"/>
    <property type="project" value="UniProtKB-SubCell"/>
</dbReference>
<dbReference type="Gramene" id="TraesPARA_EIv1.0_1467540.2">
    <property type="protein sequence ID" value="TraesPARA_EIv1.0_1467540.2.CDS"/>
    <property type="gene ID" value="TraesPARA_EIv1.0_1467540"/>
</dbReference>
<dbReference type="Gramene" id="TraesSYM4D03G02546240.1">
    <property type="protein sequence ID" value="TraesSYM4D03G02546240.1"/>
    <property type="gene ID" value="TraesSYM4D03G02546240"/>
</dbReference>
<evidence type="ECO:0000256" key="1">
    <source>
        <dbReference type="ARBA" id="ARBA00004123"/>
    </source>
</evidence>
<dbReference type="PANTHER" id="PTHR12172">
    <property type="entry name" value="CELL CYCLE CHECKPOINT PROTEIN RAD17"/>
    <property type="match status" value="1"/>
</dbReference>
<dbReference type="GO" id="GO:0006281">
    <property type="term" value="P:DNA repair"/>
    <property type="evidence" value="ECO:0000318"/>
    <property type="project" value="GO_Central"/>
</dbReference>
<keyword evidence="3" id="KW-0547">Nucleotide-binding</keyword>
<dbReference type="GO" id="GO:0000077">
    <property type="term" value="P:DNA damage checkpoint signaling"/>
    <property type="evidence" value="ECO:0000318"/>
    <property type="project" value="GO_Central"/>
</dbReference>